<reference evidence="1" key="1">
    <citation type="submission" date="2018-05" db="EMBL/GenBank/DDBJ databases">
        <authorList>
            <person name="Lanie J.A."/>
            <person name="Ng W.-L."/>
            <person name="Kazmierczak K.M."/>
            <person name="Andrzejewski T.M."/>
            <person name="Davidsen T.M."/>
            <person name="Wayne K.J."/>
            <person name="Tettelin H."/>
            <person name="Glass J.I."/>
            <person name="Rusch D."/>
            <person name="Podicherti R."/>
            <person name="Tsui H.-C.T."/>
            <person name="Winkler M.E."/>
        </authorList>
    </citation>
    <scope>NUCLEOTIDE SEQUENCE</scope>
</reference>
<name>A0A382K201_9ZZZZ</name>
<organism evidence="1">
    <name type="scientific">marine metagenome</name>
    <dbReference type="NCBI Taxonomy" id="408172"/>
    <lineage>
        <taxon>unclassified sequences</taxon>
        <taxon>metagenomes</taxon>
        <taxon>ecological metagenomes</taxon>
    </lineage>
</organism>
<dbReference type="AlphaFoldDB" id="A0A382K201"/>
<dbReference type="EMBL" id="UINC01077736">
    <property type="protein sequence ID" value="SVC18129.1"/>
    <property type="molecule type" value="Genomic_DNA"/>
</dbReference>
<accession>A0A382K201</accession>
<protein>
    <submittedName>
        <fullName evidence="1">Uncharacterized protein</fullName>
    </submittedName>
</protein>
<gene>
    <name evidence="1" type="ORF">METZ01_LOCUS270983</name>
</gene>
<feature type="non-terminal residue" evidence="1">
    <location>
        <position position="37"/>
    </location>
</feature>
<evidence type="ECO:0000313" key="1">
    <source>
        <dbReference type="EMBL" id="SVC18129.1"/>
    </source>
</evidence>
<sequence length="37" mass="4389">MINKKMFLKKLSFSFFSLTLLFFLNYVSAKHNESGEK</sequence>
<proteinExistence type="predicted"/>